<evidence type="ECO:0000256" key="5">
    <source>
        <dbReference type="ARBA" id="ARBA00022989"/>
    </source>
</evidence>
<dbReference type="Gene3D" id="1.20.1540.10">
    <property type="entry name" value="Rhomboid-like"/>
    <property type="match status" value="1"/>
</dbReference>
<evidence type="ECO:0000259" key="9">
    <source>
        <dbReference type="Pfam" id="PF01694"/>
    </source>
</evidence>
<comment type="caution">
    <text evidence="10">The sequence shown here is derived from an EMBL/GenBank/DDBJ whole genome shotgun (WGS) entry which is preliminary data.</text>
</comment>
<protein>
    <recommendedName>
        <fullName evidence="9">Peptidase S54 rhomboid domain-containing protein</fullName>
    </recommendedName>
</protein>
<sequence length="429" mass="47766">MIPIWRPCATKGALSLSTMSSARIACQSVSSRVSLLIPQSQAGTSFSRSISSSLSRIQSYSKPTRIPRTRIISPSEHNRAEKLTTTYARYYSSLRRSSTRRPDQPSVSKPTFTTPSSRFPTENKTTDQLPENLTITHKAENELAPSGADQLKVGSSEWYEYYSQKAREDAKVDDKLDPDDIPAFRRLLPSAVFLVVILGGCLYYATTYIPPATTTRMFPSVPMAMATVWGIVAANGLVFLSWRVRPLWRFLNTYFVQRPGDPRFFALIGNTFSHHTFWHFGANMLGLFFLGTTLCEQIGRGNFLALYLASGAVSSFASLAFNVFAKRFFIFGLGASGAVFGVVGGYATLNPDRELYFILLPFFGIKAATLVTGMGVWEFVSLLFGWSMWMDHMAHLVGLLSGVGMITWLKAEAKRRREAALKRQLTGNR</sequence>
<keyword evidence="5 8" id="KW-1133">Transmembrane helix</keyword>
<feature type="transmembrane region" description="Helical" evidence="8">
    <location>
        <begin position="392"/>
        <end position="409"/>
    </location>
</feature>
<dbReference type="AlphaFoldDB" id="A0AAV9WZH6"/>
<dbReference type="PANTHER" id="PTHR43731">
    <property type="entry name" value="RHOMBOID PROTEASE"/>
    <property type="match status" value="1"/>
</dbReference>
<dbReference type="InterPro" id="IPR035952">
    <property type="entry name" value="Rhomboid-like_sf"/>
</dbReference>
<name>A0AAV9WZH6_9PEZI</name>
<evidence type="ECO:0000256" key="1">
    <source>
        <dbReference type="ARBA" id="ARBA00004141"/>
    </source>
</evidence>
<feature type="transmembrane region" description="Helical" evidence="8">
    <location>
        <begin position="328"/>
        <end position="349"/>
    </location>
</feature>
<reference evidence="10 11" key="1">
    <citation type="submission" date="2019-10" db="EMBL/GenBank/DDBJ databases">
        <authorList>
            <person name="Palmer J.M."/>
        </authorList>
    </citation>
    <scope>NUCLEOTIDE SEQUENCE [LARGE SCALE GENOMIC DNA]</scope>
    <source>
        <strain evidence="10 11">TWF694</strain>
    </source>
</reference>
<dbReference type="EMBL" id="JAVHJO010000013">
    <property type="protein sequence ID" value="KAK6530498.1"/>
    <property type="molecule type" value="Genomic_DNA"/>
</dbReference>
<feature type="transmembrane region" description="Helical" evidence="8">
    <location>
        <begin position="302"/>
        <end position="322"/>
    </location>
</feature>
<feature type="domain" description="Peptidase S54 rhomboid" evidence="9">
    <location>
        <begin position="264"/>
        <end position="407"/>
    </location>
</feature>
<dbReference type="GO" id="GO:0004252">
    <property type="term" value="F:serine-type endopeptidase activity"/>
    <property type="evidence" value="ECO:0007669"/>
    <property type="project" value="InterPro"/>
</dbReference>
<evidence type="ECO:0000256" key="6">
    <source>
        <dbReference type="ARBA" id="ARBA00023136"/>
    </source>
</evidence>
<feature type="transmembrane region" description="Helical" evidence="8">
    <location>
        <begin position="356"/>
        <end position="380"/>
    </location>
</feature>
<comment type="subcellular location">
    <subcellularLocation>
        <location evidence="1">Membrane</location>
        <topology evidence="1">Multi-pass membrane protein</topology>
    </subcellularLocation>
</comment>
<feature type="region of interest" description="Disordered" evidence="7">
    <location>
        <begin position="94"/>
        <end position="126"/>
    </location>
</feature>
<keyword evidence="3 8" id="KW-0812">Transmembrane</keyword>
<dbReference type="Pfam" id="PF01694">
    <property type="entry name" value="Rhomboid"/>
    <property type="match status" value="1"/>
</dbReference>
<dbReference type="GO" id="GO:0006465">
    <property type="term" value="P:signal peptide processing"/>
    <property type="evidence" value="ECO:0007669"/>
    <property type="project" value="TreeGrafter"/>
</dbReference>
<feature type="transmembrane region" description="Helical" evidence="8">
    <location>
        <begin position="187"/>
        <end position="209"/>
    </location>
</feature>
<keyword evidence="4" id="KW-0378">Hydrolase</keyword>
<dbReference type="Proteomes" id="UP001365542">
    <property type="component" value="Unassembled WGS sequence"/>
</dbReference>
<evidence type="ECO:0000256" key="8">
    <source>
        <dbReference type="SAM" id="Phobius"/>
    </source>
</evidence>
<dbReference type="InterPro" id="IPR022764">
    <property type="entry name" value="Peptidase_S54_rhomboid_dom"/>
</dbReference>
<accession>A0AAV9WZH6</accession>
<dbReference type="PANTHER" id="PTHR43731:SF14">
    <property type="entry name" value="PRESENILIN-ASSOCIATED RHOMBOID-LIKE PROTEIN, MITOCHONDRIAL"/>
    <property type="match status" value="1"/>
</dbReference>
<comment type="similarity">
    <text evidence="2">Belongs to the peptidase S54 family.</text>
</comment>
<evidence type="ECO:0000313" key="11">
    <source>
        <dbReference type="Proteomes" id="UP001365542"/>
    </source>
</evidence>
<evidence type="ECO:0000256" key="2">
    <source>
        <dbReference type="ARBA" id="ARBA00009045"/>
    </source>
</evidence>
<evidence type="ECO:0000256" key="3">
    <source>
        <dbReference type="ARBA" id="ARBA00022692"/>
    </source>
</evidence>
<proteinExistence type="inferred from homology"/>
<keyword evidence="11" id="KW-1185">Reference proteome</keyword>
<evidence type="ECO:0000256" key="7">
    <source>
        <dbReference type="SAM" id="MobiDB-lite"/>
    </source>
</evidence>
<gene>
    <name evidence="10" type="ORF">TWF694_003848</name>
</gene>
<dbReference type="SUPFAM" id="SSF144091">
    <property type="entry name" value="Rhomboid-like"/>
    <property type="match status" value="1"/>
</dbReference>
<feature type="transmembrane region" description="Helical" evidence="8">
    <location>
        <begin position="221"/>
        <end position="242"/>
    </location>
</feature>
<organism evidence="10 11">
    <name type="scientific">Orbilia ellipsospora</name>
    <dbReference type="NCBI Taxonomy" id="2528407"/>
    <lineage>
        <taxon>Eukaryota</taxon>
        <taxon>Fungi</taxon>
        <taxon>Dikarya</taxon>
        <taxon>Ascomycota</taxon>
        <taxon>Pezizomycotina</taxon>
        <taxon>Orbiliomycetes</taxon>
        <taxon>Orbiliales</taxon>
        <taxon>Orbiliaceae</taxon>
        <taxon>Orbilia</taxon>
    </lineage>
</organism>
<keyword evidence="6 8" id="KW-0472">Membrane</keyword>
<dbReference type="GO" id="GO:0016020">
    <property type="term" value="C:membrane"/>
    <property type="evidence" value="ECO:0007669"/>
    <property type="project" value="UniProtKB-SubCell"/>
</dbReference>
<dbReference type="InterPro" id="IPR050925">
    <property type="entry name" value="Rhomboid_protease_S54"/>
</dbReference>
<evidence type="ECO:0000256" key="4">
    <source>
        <dbReference type="ARBA" id="ARBA00022801"/>
    </source>
</evidence>
<feature type="compositionally biased region" description="Low complexity" evidence="7">
    <location>
        <begin position="110"/>
        <end position="120"/>
    </location>
</feature>
<evidence type="ECO:0000313" key="10">
    <source>
        <dbReference type="EMBL" id="KAK6530498.1"/>
    </source>
</evidence>